<comment type="caution">
    <text evidence="1">The sequence shown here is derived from an EMBL/GenBank/DDBJ whole genome shotgun (WGS) entry which is preliminary data.</text>
</comment>
<dbReference type="AlphaFoldDB" id="A0A715WKC1"/>
<feature type="non-terminal residue" evidence="1">
    <location>
        <position position="1"/>
    </location>
</feature>
<dbReference type="InterPro" id="IPR027417">
    <property type="entry name" value="P-loop_NTPase"/>
</dbReference>
<name>A0A715WKC1_SALTM</name>
<evidence type="ECO:0000313" key="1">
    <source>
        <dbReference type="EMBL" id="HAD5063658.1"/>
    </source>
</evidence>
<reference evidence="1" key="2">
    <citation type="submission" date="2019-01" db="EMBL/GenBank/DDBJ databases">
        <authorList>
            <consortium name="NCBI Pathogen Detection Project"/>
        </authorList>
    </citation>
    <scope>NUCLEOTIDE SEQUENCE</scope>
    <source>
        <strain evidence="1">S335FT</strain>
    </source>
</reference>
<organism evidence="1">
    <name type="scientific">Salmonella typhimurium</name>
    <dbReference type="NCBI Taxonomy" id="90371"/>
    <lineage>
        <taxon>Bacteria</taxon>
        <taxon>Pseudomonadati</taxon>
        <taxon>Pseudomonadota</taxon>
        <taxon>Gammaproteobacteria</taxon>
        <taxon>Enterobacterales</taxon>
        <taxon>Enterobacteriaceae</taxon>
        <taxon>Salmonella</taxon>
    </lineage>
</organism>
<proteinExistence type="predicted"/>
<dbReference type="EMBL" id="DAAOQH010000071">
    <property type="protein sequence ID" value="HAD5063658.1"/>
    <property type="molecule type" value="Genomic_DNA"/>
</dbReference>
<gene>
    <name evidence="1" type="ORF">G1R48_25170</name>
</gene>
<accession>A0A715WKC1</accession>
<dbReference type="Gene3D" id="3.40.50.300">
    <property type="entry name" value="P-loop containing nucleotide triphosphate hydrolases"/>
    <property type="match status" value="1"/>
</dbReference>
<protein>
    <submittedName>
        <fullName evidence="1">P-type DNA transfer ATPase VirB11</fullName>
    </submittedName>
</protein>
<reference evidence="1" key="1">
    <citation type="journal article" date="2018" name="Genome Biol.">
        <title>SKESA: strategic k-mer extension for scrupulous assemblies.</title>
        <authorList>
            <person name="Souvorov A."/>
            <person name="Agarwala R."/>
            <person name="Lipman D.J."/>
        </authorList>
    </citation>
    <scope>NUCLEOTIDE SEQUENCE</scope>
    <source>
        <strain evidence="1">S335FT</strain>
    </source>
</reference>
<sequence length="67" mass="7670">IHAASAKDAIIQMVTKCYQNRECQNLPFDVLRKIIMDSIDIVVHVGRDGVVRHMSDIYYKGAECENF</sequence>